<organism evidence="2 3">
    <name type="scientific">Postia placenta MAD-698-R-SB12</name>
    <dbReference type="NCBI Taxonomy" id="670580"/>
    <lineage>
        <taxon>Eukaryota</taxon>
        <taxon>Fungi</taxon>
        <taxon>Dikarya</taxon>
        <taxon>Basidiomycota</taxon>
        <taxon>Agaricomycotina</taxon>
        <taxon>Agaricomycetes</taxon>
        <taxon>Polyporales</taxon>
        <taxon>Adustoporiaceae</taxon>
        <taxon>Rhodonia</taxon>
    </lineage>
</organism>
<dbReference type="STRING" id="670580.A0A1X6N4C4"/>
<dbReference type="RefSeq" id="XP_024340249.1">
    <property type="nucleotide sequence ID" value="XM_024478858.1"/>
</dbReference>
<dbReference type="EMBL" id="KZ110595">
    <property type="protein sequence ID" value="OSX63455.1"/>
    <property type="molecule type" value="Genomic_DNA"/>
</dbReference>
<feature type="region of interest" description="Disordered" evidence="1">
    <location>
        <begin position="142"/>
        <end position="167"/>
    </location>
</feature>
<protein>
    <recommendedName>
        <fullName evidence="4">C2H2-type domain-containing protein</fullName>
    </recommendedName>
</protein>
<dbReference type="OrthoDB" id="2782214at2759"/>
<dbReference type="AlphaFoldDB" id="A0A1X6N4C4"/>
<proteinExistence type="predicted"/>
<evidence type="ECO:0000256" key="1">
    <source>
        <dbReference type="SAM" id="MobiDB-lite"/>
    </source>
</evidence>
<keyword evidence="3" id="KW-1185">Reference proteome</keyword>
<reference evidence="2 3" key="1">
    <citation type="submission" date="2017-04" db="EMBL/GenBank/DDBJ databases">
        <title>Genome Sequence of the Model Brown-Rot Fungus Postia placenta SB12.</title>
        <authorList>
            <consortium name="DOE Joint Genome Institute"/>
            <person name="Gaskell J."/>
            <person name="Kersten P."/>
            <person name="Larrondo L.F."/>
            <person name="Canessa P."/>
            <person name="Martinez D."/>
            <person name="Hibbett D."/>
            <person name="Schmoll M."/>
            <person name="Kubicek C.P."/>
            <person name="Martinez A.T."/>
            <person name="Yadav J."/>
            <person name="Master E."/>
            <person name="Magnuson J.K."/>
            <person name="James T."/>
            <person name="Yaver D."/>
            <person name="Berka R."/>
            <person name="Labutti K."/>
            <person name="Lipzen A."/>
            <person name="Aerts A."/>
            <person name="Barry K."/>
            <person name="Henrissat B."/>
            <person name="Blanchette R."/>
            <person name="Grigoriev I."/>
            <person name="Cullen D."/>
        </authorList>
    </citation>
    <scope>NUCLEOTIDE SEQUENCE [LARGE SCALE GENOMIC DNA]</scope>
    <source>
        <strain evidence="2 3">MAD-698-R-SB12</strain>
    </source>
</reference>
<dbReference type="GeneID" id="36323808"/>
<name>A0A1X6N4C4_9APHY</name>
<evidence type="ECO:0000313" key="3">
    <source>
        <dbReference type="Proteomes" id="UP000194127"/>
    </source>
</evidence>
<dbReference type="Proteomes" id="UP000194127">
    <property type="component" value="Unassembled WGS sequence"/>
</dbReference>
<evidence type="ECO:0000313" key="2">
    <source>
        <dbReference type="EMBL" id="OSX63455.1"/>
    </source>
</evidence>
<sequence>MALHYPTSKEEEPEQQLLSTSWNDIDSDLPTGHTRCIPHIPTNMKRNNRFFYSDRRHSGTVQPTEDVHYRLSIATSERRDNRFAWLSDPMDTLAGTSLHPDDTLESHYYSLPSSNPAYDPHGAEFHTGFSSHTTMPVYHEPRGQHASFSPFTKAPLKRSSPLSNTSPTDLPRPCLWRGCHIQLDDVSVGGIKRHLRACHHQDAVDQHKSQRGFCQWGGSKPCHREMDVASFGKHIASVHLRSTAHECPYCGAVIGRLDSLKRHMAHNCPKRDELCC</sequence>
<evidence type="ECO:0008006" key="4">
    <source>
        <dbReference type="Google" id="ProtNLM"/>
    </source>
</evidence>
<gene>
    <name evidence="2" type="ORF">POSPLADRAFT_1045779</name>
</gene>
<accession>A0A1X6N4C4</accession>